<dbReference type="PANTHER" id="PTHR47055:SF3">
    <property type="entry name" value="PHORBOL-ESTER_DAG-TYPE DOMAIN-CONTAINING PROTEIN"/>
    <property type="match status" value="1"/>
</dbReference>
<dbReference type="OrthoDB" id="6437344at2759"/>
<accession>A0A6G0SVN8</accession>
<dbReference type="AlphaFoldDB" id="A0A6G0SVN8"/>
<feature type="non-terminal residue" evidence="2">
    <location>
        <position position="1"/>
    </location>
</feature>
<evidence type="ECO:0000313" key="3">
    <source>
        <dbReference type="Proteomes" id="UP000475862"/>
    </source>
</evidence>
<evidence type="ECO:0000313" key="2">
    <source>
        <dbReference type="EMBL" id="KAE9522024.1"/>
    </source>
</evidence>
<sequence length="465" mass="52738">GHRDNGSIFDNPDKPLGNEGNFREFLKFRMESGDLLLKSHFEQTGANATYISKTTQNELIFIIGDLILQKILTNVNNSLLFSIMSRIKKYVLTADPADTADIADPPPPLPRHCTPATNTGYIADPPLPPYPLHIPAGGSNEISEDDLCMIAMDEYEKQNAITVFLFSKMSSRLNIGEICDVLFEEIPSDDNSITSCDDSDNDKDYFPPSDDRNIYLLPSPIKNKKYTRSSNRQKCVSKITEVRSRMATHRQLFSSSENVSSNNENVSLTFDFHSLPSTFSDINNDYQCNIESTSIRPVNIETEIETQPVWSKKNDILIDLLPFTSPVGPTAVIHDLSMCTPTTIFKCLFTDEIVNQIVHHTNLYAYQKQLKTGKAFMRTNMSEMQCFIGMQLLMGIKNYPLMTYLKSKNINARGTVNLTRKFLPALKNDKHLKLGEYDWSIDEESTSIVKWRDKRIVSLLSNFHK</sequence>
<keyword evidence="3" id="KW-1185">Reference proteome</keyword>
<comment type="caution">
    <text evidence="2">The sequence shown here is derived from an EMBL/GenBank/DDBJ whole genome shotgun (WGS) entry which is preliminary data.</text>
</comment>
<dbReference type="InterPro" id="IPR029526">
    <property type="entry name" value="PGBD"/>
</dbReference>
<name>A0A6G0SVN8_APHGL</name>
<dbReference type="EMBL" id="VYZN01001705">
    <property type="protein sequence ID" value="KAE9522024.1"/>
    <property type="molecule type" value="Genomic_DNA"/>
</dbReference>
<dbReference type="Proteomes" id="UP000475862">
    <property type="component" value="Unassembled WGS sequence"/>
</dbReference>
<dbReference type="Pfam" id="PF13843">
    <property type="entry name" value="DDE_Tnp_1_7"/>
    <property type="match status" value="1"/>
</dbReference>
<protein>
    <recommendedName>
        <fullName evidence="1">PiggyBac transposable element-derived protein domain-containing protein</fullName>
    </recommendedName>
</protein>
<reference evidence="2 3" key="1">
    <citation type="submission" date="2019-08" db="EMBL/GenBank/DDBJ databases">
        <title>The genome of the soybean aphid Biotype 1, its phylome, world population structure and adaptation to the North American continent.</title>
        <authorList>
            <person name="Giordano R."/>
            <person name="Donthu R.K."/>
            <person name="Hernandez A.G."/>
            <person name="Wright C.L."/>
            <person name="Zimin A.V."/>
        </authorList>
    </citation>
    <scope>NUCLEOTIDE SEQUENCE [LARGE SCALE GENOMIC DNA]</scope>
    <source>
        <tissue evidence="2">Whole aphids</tissue>
    </source>
</reference>
<dbReference type="GO" id="GO:0043565">
    <property type="term" value="F:sequence-specific DNA binding"/>
    <property type="evidence" value="ECO:0007669"/>
    <property type="project" value="TreeGrafter"/>
</dbReference>
<evidence type="ECO:0000259" key="1">
    <source>
        <dbReference type="Pfam" id="PF13843"/>
    </source>
</evidence>
<feature type="domain" description="PiggyBac transposable element-derived protein" evidence="1">
    <location>
        <begin position="340"/>
        <end position="400"/>
    </location>
</feature>
<dbReference type="InterPro" id="IPR052638">
    <property type="entry name" value="PiggyBac_TE-derived"/>
</dbReference>
<dbReference type="PANTHER" id="PTHR47055">
    <property type="entry name" value="DDE_TNP_1_7 DOMAIN-CONTAINING PROTEIN"/>
    <property type="match status" value="1"/>
</dbReference>
<organism evidence="2 3">
    <name type="scientific">Aphis glycines</name>
    <name type="common">Soybean aphid</name>
    <dbReference type="NCBI Taxonomy" id="307491"/>
    <lineage>
        <taxon>Eukaryota</taxon>
        <taxon>Metazoa</taxon>
        <taxon>Ecdysozoa</taxon>
        <taxon>Arthropoda</taxon>
        <taxon>Hexapoda</taxon>
        <taxon>Insecta</taxon>
        <taxon>Pterygota</taxon>
        <taxon>Neoptera</taxon>
        <taxon>Paraneoptera</taxon>
        <taxon>Hemiptera</taxon>
        <taxon>Sternorrhyncha</taxon>
        <taxon>Aphidomorpha</taxon>
        <taxon>Aphidoidea</taxon>
        <taxon>Aphididae</taxon>
        <taxon>Aphidini</taxon>
        <taxon>Aphis</taxon>
        <taxon>Aphis</taxon>
    </lineage>
</organism>
<proteinExistence type="predicted"/>
<gene>
    <name evidence="2" type="ORF">AGLY_017586</name>
</gene>